<sequence length="217" mass="24793">MNILLVFLAIALIGIVLYVTIKRRKPWKFLVVILIIIIGILFLTGFRFTASSALPIGSSVIEDINTNYGKAILYENVNDNTFGLAKVKRNLGFLYHYSGGTSKYAVERNKPFQVAGYGSNEEDGFMIGVRITNSDIKYIVVGNHLRNLTPTDKYHFNLETVKKYSDSYHIEEVTINHAFFVLNEYSEETWTIRALDKDGNLIADKLFGMDEVRYIDW</sequence>
<dbReference type="OrthoDB" id="2618617at2"/>
<proteinExistence type="predicted"/>
<evidence type="ECO:0000313" key="2">
    <source>
        <dbReference type="EMBL" id="RCW64563.1"/>
    </source>
</evidence>
<keyword evidence="1" id="KW-1133">Transmembrane helix</keyword>
<keyword evidence="3" id="KW-1185">Reference proteome</keyword>
<reference evidence="2 3" key="1">
    <citation type="submission" date="2018-07" db="EMBL/GenBank/DDBJ databases">
        <title>Genomic Encyclopedia of Type Strains, Phase IV (KMG-IV): sequencing the most valuable type-strain genomes for metagenomic binning, comparative biology and taxonomic classification.</title>
        <authorList>
            <person name="Goeker M."/>
        </authorList>
    </citation>
    <scope>NUCLEOTIDE SEQUENCE [LARGE SCALE GENOMIC DNA]</scope>
    <source>
        <strain evidence="2 3">DSM 27696</strain>
    </source>
</reference>
<accession>A0A368X9C6</accession>
<organism evidence="2 3">
    <name type="scientific">Saliterribacillus persicus</name>
    <dbReference type="NCBI Taxonomy" id="930114"/>
    <lineage>
        <taxon>Bacteria</taxon>
        <taxon>Bacillati</taxon>
        <taxon>Bacillota</taxon>
        <taxon>Bacilli</taxon>
        <taxon>Bacillales</taxon>
        <taxon>Bacillaceae</taxon>
        <taxon>Saliterribacillus</taxon>
    </lineage>
</organism>
<evidence type="ECO:0000256" key="1">
    <source>
        <dbReference type="SAM" id="Phobius"/>
    </source>
</evidence>
<feature type="transmembrane region" description="Helical" evidence="1">
    <location>
        <begin position="27"/>
        <end position="46"/>
    </location>
</feature>
<evidence type="ECO:0000313" key="3">
    <source>
        <dbReference type="Proteomes" id="UP000252585"/>
    </source>
</evidence>
<dbReference type="RefSeq" id="WP_114353909.1">
    <property type="nucleotide sequence ID" value="NZ_QPJJ01000013.1"/>
</dbReference>
<protein>
    <submittedName>
        <fullName evidence="2">Uncharacterized protein</fullName>
    </submittedName>
</protein>
<name>A0A368X9C6_9BACI</name>
<gene>
    <name evidence="2" type="ORF">DFR57_11347</name>
</gene>
<keyword evidence="1" id="KW-0472">Membrane</keyword>
<keyword evidence="1" id="KW-0812">Transmembrane</keyword>
<dbReference type="Proteomes" id="UP000252585">
    <property type="component" value="Unassembled WGS sequence"/>
</dbReference>
<dbReference type="EMBL" id="QPJJ01000013">
    <property type="protein sequence ID" value="RCW64563.1"/>
    <property type="molecule type" value="Genomic_DNA"/>
</dbReference>
<comment type="caution">
    <text evidence="2">The sequence shown here is derived from an EMBL/GenBank/DDBJ whole genome shotgun (WGS) entry which is preliminary data.</text>
</comment>
<dbReference type="AlphaFoldDB" id="A0A368X9C6"/>